<feature type="domain" description="Glycoside hydrolase family 5" evidence="10">
    <location>
        <begin position="84"/>
        <end position="261"/>
    </location>
</feature>
<dbReference type="InterPro" id="IPR017853">
    <property type="entry name" value="GH"/>
</dbReference>
<comment type="caution">
    <text evidence="11">The sequence shown here is derived from an EMBL/GenBank/DDBJ whole genome shotgun (WGS) entry which is preliminary data.</text>
</comment>
<sequence>MKLAVSLTLASLALAASDDLRDLPITRTSTHLYLNGTEWKAVGPNVYWIALDENVVPPEGEPFYAPKKISYPQPDRVTEVMRIVKALGGTMIRAHTLGSNTGSPLSLMPEAGVINDEAWESIDWAIYQAREHGIRLMVPLVDNYDYYHGGKFDFLRWAGHDLSQAKDSRNPAMMAFYDDPTIVASFKSYVTTLLTHLNPLTNLTLAEDPTIFAIESGNELLGPEWGDMNCPAHWVREIARHVKDLAPEKLFVDGTYGVNVTHFEVDEVDIFSDHFYPVDVGKLKGDIAKLEAADRPLFVGEYGWVGGNDPGAGGDPLPEFFKVIEESDSVIGDTFWSLFGRNFPDCNDWVEHDDGFTMKYGDPTNSELTNSRIKLIRKHFTKMSRGEDISIDEDLPTIPCPLEELD</sequence>
<dbReference type="HOGENOM" id="CLU_032232_2_0_1"/>
<proteinExistence type="inferred from homology"/>
<evidence type="ECO:0000256" key="6">
    <source>
        <dbReference type="ARBA" id="ARBA00022729"/>
    </source>
</evidence>
<comment type="subcellular location">
    <subcellularLocation>
        <location evidence="2">Secreted</location>
    </subcellularLocation>
</comment>
<dbReference type="GeneID" id="27722152"/>
<dbReference type="OrthoDB" id="428177at2759"/>
<protein>
    <recommendedName>
        <fullName evidence="4">mannan endo-1,4-beta-mannosidase</fullName>
        <ecNumber evidence="4">3.2.1.78</ecNumber>
    </recommendedName>
</protein>
<feature type="chain" id="PRO_5012045506" description="mannan endo-1,4-beta-mannosidase" evidence="9">
    <location>
        <begin position="16"/>
        <end position="406"/>
    </location>
</feature>
<comment type="catalytic activity">
    <reaction evidence="1">
        <text>Random hydrolysis of (1-&gt;4)-beta-D-mannosidic linkages in mannans, galactomannans and glucomannans.</text>
        <dbReference type="EC" id="3.2.1.78"/>
    </reaction>
</comment>
<keyword evidence="5" id="KW-0964">Secreted</keyword>
<comment type="similarity">
    <text evidence="3">Belongs to the glycosyl hydrolase 5 (cellulase A) family.</text>
</comment>
<evidence type="ECO:0000256" key="4">
    <source>
        <dbReference type="ARBA" id="ARBA00012706"/>
    </source>
</evidence>
<dbReference type="PANTHER" id="PTHR31451">
    <property type="match status" value="1"/>
</dbReference>
<reference evidence="11 12" key="1">
    <citation type="journal article" date="2014" name="Genome Announc.">
        <title>Draft genome sequence of the pathogenic fungus Scedosporium apiospermum.</title>
        <authorList>
            <person name="Vandeputte P."/>
            <person name="Ghamrawi S."/>
            <person name="Rechenmann M."/>
            <person name="Iltis A."/>
            <person name="Giraud S."/>
            <person name="Fleury M."/>
            <person name="Thornton C."/>
            <person name="Delhaes L."/>
            <person name="Meyer W."/>
            <person name="Papon N."/>
            <person name="Bouchara J.P."/>
        </authorList>
    </citation>
    <scope>NUCLEOTIDE SEQUENCE [LARGE SCALE GENOMIC DNA]</scope>
    <source>
        <strain evidence="11 12">IHEM 14462</strain>
    </source>
</reference>
<dbReference type="EMBL" id="JOWA01000088">
    <property type="protein sequence ID" value="KEZ44156.1"/>
    <property type="molecule type" value="Genomic_DNA"/>
</dbReference>
<organism evidence="11 12">
    <name type="scientific">Pseudallescheria apiosperma</name>
    <name type="common">Scedosporium apiospermum</name>
    <dbReference type="NCBI Taxonomy" id="563466"/>
    <lineage>
        <taxon>Eukaryota</taxon>
        <taxon>Fungi</taxon>
        <taxon>Dikarya</taxon>
        <taxon>Ascomycota</taxon>
        <taxon>Pezizomycotina</taxon>
        <taxon>Sordariomycetes</taxon>
        <taxon>Hypocreomycetidae</taxon>
        <taxon>Microascales</taxon>
        <taxon>Microascaceae</taxon>
        <taxon>Scedosporium</taxon>
    </lineage>
</organism>
<feature type="signal peptide" evidence="9">
    <location>
        <begin position="1"/>
        <end position="15"/>
    </location>
</feature>
<evidence type="ECO:0000256" key="9">
    <source>
        <dbReference type="SAM" id="SignalP"/>
    </source>
</evidence>
<accession>A0A084G9Z4</accession>
<keyword evidence="6 9" id="KW-0732">Signal</keyword>
<dbReference type="Proteomes" id="UP000028545">
    <property type="component" value="Unassembled WGS sequence"/>
</dbReference>
<dbReference type="AlphaFoldDB" id="A0A084G9Z4"/>
<keyword evidence="7 11" id="KW-0378">Hydrolase</keyword>
<keyword evidence="8" id="KW-0326">Glycosidase</keyword>
<dbReference type="EC" id="3.2.1.78" evidence="4"/>
<gene>
    <name evidence="11" type="ORF">SAPIO_CDS3080</name>
</gene>
<dbReference type="Pfam" id="PF26410">
    <property type="entry name" value="GH5_mannosidase"/>
    <property type="match status" value="1"/>
</dbReference>
<evidence type="ECO:0000256" key="2">
    <source>
        <dbReference type="ARBA" id="ARBA00004613"/>
    </source>
</evidence>
<evidence type="ECO:0000259" key="10">
    <source>
        <dbReference type="Pfam" id="PF26410"/>
    </source>
</evidence>
<dbReference type="GO" id="GO:0016985">
    <property type="term" value="F:mannan endo-1,4-beta-mannosidase activity"/>
    <property type="evidence" value="ECO:0007669"/>
    <property type="project" value="UniProtKB-EC"/>
</dbReference>
<dbReference type="OMA" id="GWESGNE"/>
<dbReference type="GO" id="GO:0005576">
    <property type="term" value="C:extracellular region"/>
    <property type="evidence" value="ECO:0007669"/>
    <property type="project" value="UniProtKB-SubCell"/>
</dbReference>
<dbReference type="SUPFAM" id="SSF51445">
    <property type="entry name" value="(Trans)glycosidases"/>
    <property type="match status" value="1"/>
</dbReference>
<evidence type="ECO:0000313" key="11">
    <source>
        <dbReference type="EMBL" id="KEZ44156.1"/>
    </source>
</evidence>
<name>A0A084G9Z4_PSEDA</name>
<evidence type="ECO:0000256" key="7">
    <source>
        <dbReference type="ARBA" id="ARBA00022801"/>
    </source>
</evidence>
<evidence type="ECO:0000256" key="1">
    <source>
        <dbReference type="ARBA" id="ARBA00001678"/>
    </source>
</evidence>
<dbReference type="InterPro" id="IPR001547">
    <property type="entry name" value="Glyco_hydro_5"/>
</dbReference>
<dbReference type="Gene3D" id="3.20.20.80">
    <property type="entry name" value="Glycosidases"/>
    <property type="match status" value="1"/>
</dbReference>
<evidence type="ECO:0000256" key="8">
    <source>
        <dbReference type="ARBA" id="ARBA00023295"/>
    </source>
</evidence>
<evidence type="ECO:0000313" key="12">
    <source>
        <dbReference type="Proteomes" id="UP000028545"/>
    </source>
</evidence>
<evidence type="ECO:0000256" key="3">
    <source>
        <dbReference type="ARBA" id="ARBA00005641"/>
    </source>
</evidence>
<dbReference type="RefSeq" id="XP_016643955.1">
    <property type="nucleotide sequence ID" value="XM_016785949.1"/>
</dbReference>
<dbReference type="PANTHER" id="PTHR31451:SF39">
    <property type="entry name" value="MANNAN ENDO-1,4-BETA-MANNOSIDASE 1"/>
    <property type="match status" value="1"/>
</dbReference>
<keyword evidence="12" id="KW-1185">Reference proteome</keyword>
<dbReference type="InterPro" id="IPR045053">
    <property type="entry name" value="MAN-like"/>
</dbReference>
<dbReference type="VEuPathDB" id="FungiDB:SAPIO_CDS3080"/>
<dbReference type="KEGG" id="sapo:SAPIO_CDS3080"/>
<evidence type="ECO:0000256" key="5">
    <source>
        <dbReference type="ARBA" id="ARBA00022525"/>
    </source>
</evidence>